<dbReference type="eggNOG" id="KOG0562">
    <property type="taxonomic scope" value="Eukaryota"/>
</dbReference>
<dbReference type="OMA" id="CLKTKYH"/>
<organism>
    <name type="scientific">Pediculus humanus subsp. corporis</name>
    <name type="common">Body louse</name>
    <dbReference type="NCBI Taxonomy" id="121224"/>
    <lineage>
        <taxon>Eukaryota</taxon>
        <taxon>Metazoa</taxon>
        <taxon>Ecdysozoa</taxon>
        <taxon>Arthropoda</taxon>
        <taxon>Hexapoda</taxon>
        <taxon>Insecta</taxon>
        <taxon>Pterygota</taxon>
        <taxon>Neoptera</taxon>
        <taxon>Paraneoptera</taxon>
        <taxon>Psocodea</taxon>
        <taxon>Troctomorpha</taxon>
        <taxon>Phthiraptera</taxon>
        <taxon>Anoplura</taxon>
        <taxon>Pediculidae</taxon>
        <taxon>Pediculus</taxon>
    </lineage>
</organism>
<protein>
    <submittedName>
        <fullName evidence="10 11">Aprataxin, putative</fullName>
    </submittedName>
</protein>
<sequence>METKLKKIRNELKSKKGKSHWSEGLLQAMKDPELIVFEDKSTVALYDLYPKASFHYLVCPKKNLPSIKSVEVKHLDLLKHMHEVAEKLCNKHENVNFLIGYHSIPSMIRLHLHVISTDFDSPCMKTKKHWNSFTTEFFLPSDMVIRELENSGKLSFKTTSEYKNFLDKKLKCHKCDYEPKHMPDLKQHTKIHFSSD</sequence>
<keyword evidence="5" id="KW-0238">DNA-binding</keyword>
<evidence type="ECO:0000259" key="9">
    <source>
        <dbReference type="PROSITE" id="PS51084"/>
    </source>
</evidence>
<dbReference type="EMBL" id="AAZO01003717">
    <property type="status" value="NOT_ANNOTATED_CDS"/>
    <property type="molecule type" value="Genomic_DNA"/>
</dbReference>
<dbReference type="InterPro" id="IPR032566">
    <property type="entry name" value="Znf-C2HE"/>
</dbReference>
<keyword evidence="6" id="KW-0234">DNA repair</keyword>
<dbReference type="InterPro" id="IPR036265">
    <property type="entry name" value="HIT-like_sf"/>
</dbReference>
<dbReference type="InterPro" id="IPR011146">
    <property type="entry name" value="HIT-like"/>
</dbReference>
<comment type="caution">
    <text evidence="8">Lacks conserved residue(s) required for the propagation of feature annotation.</text>
</comment>
<gene>
    <name evidence="11" type="primary">8236094</name>
    <name evidence="10" type="ORF">Phum_PHUM320100</name>
</gene>
<keyword evidence="3" id="KW-0227">DNA damage</keyword>
<reference evidence="11" key="3">
    <citation type="submission" date="2020-05" db="UniProtKB">
        <authorList>
            <consortium name="EnsemblMetazoa"/>
        </authorList>
    </citation>
    <scope>IDENTIFICATION</scope>
    <source>
        <strain evidence="11">USDA</strain>
    </source>
</reference>
<dbReference type="VEuPathDB" id="VectorBase:PHUM320100"/>
<feature type="domain" description="HIT" evidence="9">
    <location>
        <begin position="22"/>
        <end position="124"/>
    </location>
</feature>
<dbReference type="GO" id="GO:0005634">
    <property type="term" value="C:nucleus"/>
    <property type="evidence" value="ECO:0007669"/>
    <property type="project" value="UniProtKB-SubCell"/>
</dbReference>
<dbReference type="AlphaFoldDB" id="E0VMW3"/>
<evidence type="ECO:0000313" key="11">
    <source>
        <dbReference type="EnsemblMetazoa" id="PHUM320100-PA"/>
    </source>
</evidence>
<dbReference type="Pfam" id="PF11969">
    <property type="entry name" value="DcpS_C"/>
    <property type="match status" value="1"/>
</dbReference>
<dbReference type="EMBL" id="DS235327">
    <property type="protein sequence ID" value="EEB14719.1"/>
    <property type="molecule type" value="Genomic_DNA"/>
</dbReference>
<dbReference type="GO" id="GO:1990165">
    <property type="term" value="F:single-strand break-containing DNA binding"/>
    <property type="evidence" value="ECO:0007669"/>
    <property type="project" value="TreeGrafter"/>
</dbReference>
<proteinExistence type="predicted"/>
<dbReference type="Pfam" id="PF16278">
    <property type="entry name" value="zf-C2HE"/>
    <property type="match status" value="1"/>
</dbReference>
<dbReference type="HOGENOM" id="CLU_066882_3_0_1"/>
<reference evidence="10" key="2">
    <citation type="submission" date="2007-04" db="EMBL/GenBank/DDBJ databases">
        <title>The genome of the human body louse.</title>
        <authorList>
            <consortium name="The Human Body Louse Genome Consortium"/>
            <person name="Kirkness E."/>
            <person name="Walenz B."/>
            <person name="Hass B."/>
            <person name="Bruggner R."/>
            <person name="Strausberg R."/>
        </authorList>
    </citation>
    <scope>NUCLEOTIDE SEQUENCE</scope>
    <source>
        <strain evidence="10">USDA</strain>
    </source>
</reference>
<dbReference type="InParanoid" id="E0VMW3"/>
<evidence type="ECO:0000313" key="12">
    <source>
        <dbReference type="Proteomes" id="UP000009046"/>
    </source>
</evidence>
<dbReference type="Proteomes" id="UP000009046">
    <property type="component" value="Unassembled WGS sequence"/>
</dbReference>
<keyword evidence="12" id="KW-1185">Reference proteome</keyword>
<dbReference type="SUPFAM" id="SSF54197">
    <property type="entry name" value="HIT-like"/>
    <property type="match status" value="1"/>
</dbReference>
<evidence type="ECO:0000256" key="1">
    <source>
        <dbReference type="ARBA" id="ARBA00004123"/>
    </source>
</evidence>
<comment type="subcellular location">
    <subcellularLocation>
        <location evidence="1">Nucleus</location>
    </subcellularLocation>
</comment>
<keyword evidence="2" id="KW-0479">Metal-binding</keyword>
<dbReference type="OrthoDB" id="3512845at2759"/>
<evidence type="ECO:0000256" key="7">
    <source>
        <dbReference type="ARBA" id="ARBA00023242"/>
    </source>
</evidence>
<dbReference type="PROSITE" id="PS51084">
    <property type="entry name" value="HIT_2"/>
    <property type="match status" value="1"/>
</dbReference>
<dbReference type="GO" id="GO:0046872">
    <property type="term" value="F:metal ion binding"/>
    <property type="evidence" value="ECO:0007669"/>
    <property type="project" value="UniProtKB-KW"/>
</dbReference>
<evidence type="ECO:0000256" key="3">
    <source>
        <dbReference type="ARBA" id="ARBA00022763"/>
    </source>
</evidence>
<dbReference type="EnsemblMetazoa" id="PHUM320100-RA">
    <property type="protein sequence ID" value="PHUM320100-PA"/>
    <property type="gene ID" value="PHUM320100"/>
</dbReference>
<evidence type="ECO:0000256" key="4">
    <source>
        <dbReference type="ARBA" id="ARBA00022833"/>
    </source>
</evidence>
<evidence type="ECO:0000256" key="5">
    <source>
        <dbReference type="ARBA" id="ARBA00023125"/>
    </source>
</evidence>
<evidence type="ECO:0000256" key="2">
    <source>
        <dbReference type="ARBA" id="ARBA00022723"/>
    </source>
</evidence>
<dbReference type="KEGG" id="phu:Phum_PHUM320100"/>
<evidence type="ECO:0000313" key="10">
    <source>
        <dbReference type="EMBL" id="EEB14719.1"/>
    </source>
</evidence>
<dbReference type="CTD" id="8236094"/>
<dbReference type="GO" id="GO:0000012">
    <property type="term" value="P:single strand break repair"/>
    <property type="evidence" value="ECO:0007669"/>
    <property type="project" value="TreeGrafter"/>
</dbReference>
<dbReference type="RefSeq" id="XP_002427457.1">
    <property type="nucleotide sequence ID" value="XM_002427412.1"/>
</dbReference>
<dbReference type="GO" id="GO:0003697">
    <property type="term" value="F:single-stranded DNA binding"/>
    <property type="evidence" value="ECO:0007669"/>
    <property type="project" value="TreeGrafter"/>
</dbReference>
<dbReference type="GO" id="GO:0030983">
    <property type="term" value="F:mismatched DNA binding"/>
    <property type="evidence" value="ECO:0007669"/>
    <property type="project" value="TreeGrafter"/>
</dbReference>
<dbReference type="GO" id="GO:0003725">
    <property type="term" value="F:double-stranded RNA binding"/>
    <property type="evidence" value="ECO:0007669"/>
    <property type="project" value="TreeGrafter"/>
</dbReference>
<dbReference type="Gene3D" id="3.30.428.10">
    <property type="entry name" value="HIT-like"/>
    <property type="match status" value="1"/>
</dbReference>
<dbReference type="PANTHER" id="PTHR12486">
    <property type="entry name" value="APRATAXIN-RELATED"/>
    <property type="match status" value="1"/>
</dbReference>
<dbReference type="GeneID" id="8236094"/>
<evidence type="ECO:0000256" key="8">
    <source>
        <dbReference type="PROSITE-ProRule" id="PRU00464"/>
    </source>
</evidence>
<name>E0VMW3_PEDHC</name>
<accession>E0VMW3</accession>
<keyword evidence="7" id="KW-0539">Nucleus</keyword>
<dbReference type="PANTHER" id="PTHR12486:SF4">
    <property type="entry name" value="APRATAXIN"/>
    <property type="match status" value="1"/>
</dbReference>
<keyword evidence="4" id="KW-0862">Zinc</keyword>
<dbReference type="FunFam" id="3.30.428.10:FF:000004">
    <property type="entry name" value="aprataxin isoform X2"/>
    <property type="match status" value="1"/>
</dbReference>
<reference evidence="10" key="1">
    <citation type="submission" date="2007-04" db="EMBL/GenBank/DDBJ databases">
        <title>Annotation of Pediculus humanus corporis strain USDA.</title>
        <authorList>
            <person name="Kirkness E."/>
            <person name="Hannick L."/>
            <person name="Hass B."/>
            <person name="Bruggner R."/>
            <person name="Lawson D."/>
            <person name="Bidwell S."/>
            <person name="Joardar V."/>
            <person name="Caler E."/>
            <person name="Walenz B."/>
            <person name="Inman J."/>
            <person name="Schobel S."/>
            <person name="Galinsky K."/>
            <person name="Amedeo P."/>
            <person name="Strausberg R."/>
        </authorList>
    </citation>
    <scope>NUCLEOTIDE SEQUENCE</scope>
    <source>
        <strain evidence="10">USDA</strain>
    </source>
</reference>
<dbReference type="GO" id="GO:0033699">
    <property type="term" value="F:DNA 5'-adenosine monophosphate hydrolase activity"/>
    <property type="evidence" value="ECO:0007669"/>
    <property type="project" value="TreeGrafter"/>
</dbReference>
<dbReference type="STRING" id="121224.E0VMW3"/>
<evidence type="ECO:0000256" key="6">
    <source>
        <dbReference type="ARBA" id="ARBA00023204"/>
    </source>
</evidence>